<organism evidence="1 2">
    <name type="scientific">Rangifer tarandus platyrhynchus</name>
    <name type="common">Svalbard reindeer</name>
    <dbReference type="NCBI Taxonomy" id="3082113"/>
    <lineage>
        <taxon>Eukaryota</taxon>
        <taxon>Metazoa</taxon>
        <taxon>Chordata</taxon>
        <taxon>Craniata</taxon>
        <taxon>Vertebrata</taxon>
        <taxon>Euteleostomi</taxon>
        <taxon>Mammalia</taxon>
        <taxon>Eutheria</taxon>
        <taxon>Laurasiatheria</taxon>
        <taxon>Artiodactyla</taxon>
        <taxon>Ruminantia</taxon>
        <taxon>Pecora</taxon>
        <taxon>Cervidae</taxon>
        <taxon>Odocoileinae</taxon>
        <taxon>Rangifer</taxon>
    </lineage>
</organism>
<evidence type="ECO:0000313" key="1">
    <source>
        <dbReference type="EMBL" id="CAI9164120.1"/>
    </source>
</evidence>
<gene>
    <name evidence="1" type="ORF">MRATA1EN1_LOCUS13082</name>
</gene>
<dbReference type="Proteomes" id="UP001176941">
    <property type="component" value="Chromosome 22"/>
</dbReference>
<accession>A0ABN8YSQ3</accession>
<evidence type="ECO:0000313" key="2">
    <source>
        <dbReference type="Proteomes" id="UP001176941"/>
    </source>
</evidence>
<name>A0ABN8YSQ3_RANTA</name>
<reference evidence="1" key="1">
    <citation type="submission" date="2023-04" db="EMBL/GenBank/DDBJ databases">
        <authorList>
            <consortium name="ELIXIR-Norway"/>
        </authorList>
    </citation>
    <scope>NUCLEOTIDE SEQUENCE [LARGE SCALE GENOMIC DNA]</scope>
</reference>
<protein>
    <submittedName>
        <fullName evidence="1">Uncharacterized protein</fullName>
    </submittedName>
</protein>
<dbReference type="EMBL" id="OX459958">
    <property type="protein sequence ID" value="CAI9164120.1"/>
    <property type="molecule type" value="Genomic_DNA"/>
</dbReference>
<sequence length="113" mass="12478">MVYMYHSFLIRWSADGHLGCFHVLAIINSAAMNIGVHVSLSDLVSSVCMPRSGIAGSYGSSISSFLRNLHTVFHSGCTNLHFHQQCKRVPFSPHPLQHLLLVDFWIAAILTGV</sequence>
<keyword evidence="2" id="KW-1185">Reference proteome</keyword>
<proteinExistence type="predicted"/>